<feature type="compositionally biased region" description="Polar residues" evidence="1">
    <location>
        <begin position="58"/>
        <end position="74"/>
    </location>
</feature>
<feature type="compositionally biased region" description="Polar residues" evidence="1">
    <location>
        <begin position="295"/>
        <end position="307"/>
    </location>
</feature>
<keyword evidence="3" id="KW-1185">Reference proteome</keyword>
<feature type="compositionally biased region" description="Basic and acidic residues" evidence="1">
    <location>
        <begin position="122"/>
        <end position="135"/>
    </location>
</feature>
<sequence>MIPLSSILMSLLPPDDPNFMNITMGLDHIAIDQQLQDFTQGQYSNEYQPISTDLDETPNPQATQNPNDVSNQLSPKKKRPPLDDDSFPALPGEVPEQHTQIEPIHIAEDDKTEQPPIASEAIHVEQHTPPPKDEAADVSPSSTGQRLQFNVGASPFCPRPSSSTSPSPQKTANPSFNVKAKPFTLSPVSKQAASSFDLSTVALGAIPFVPKKAPSQTAPPQPTPLPPNVVPIPKTRTINPPYTHAHFPPTASQLAQSYTRSKAHPGMAPNPHPAVPGQYVGYPPHTAARYPPMQNPQRPYNSPTAQTGQMQMGGQRMVNAYPPNTQLPNSYYPNPALYQPASRTMGQEGYKPAWASGSPVQQQQPQMYYRTPRNPYQQQAPEKTAQFNPVPFTPTSHAPPNSTQSSSQENIPSLLSLLQSSQQNISPSPPVQEKTNTPTVPPQEHPQTTTVSIPLDVVKMLIKDPGSKDRKRHRRRDRDGSSDSYSSLSYSSETSGHRARRKERNRMKERNRQHQYSAPPSPTPAPQHTLTPQAHISPSQQQKRDMPTPSHLHPQNPTVPIRTSQLQPAFLQGAIPKDFAPLSLQYMAQQKISGSDPVPHRVPRTSAQIAAEARAAQANLSATMHKPSPHTSLSPSVNPPRPSSSTSTPLRPSGTLLLIHSPRSKPSPPVFSQYLPRSGSPLETLTDPGEEQAWLDNHDTKQRRFTAEEMMSRRRHWQMFIHYREYDRRVKLRIQEPMYGMIERVPVEDDVGEGTITHDPPPNSASPRPVHHAPLPAQAQVGRSEQHPHIPRTQPLPPVGTLPSRSPVKLEEKRATPVG</sequence>
<comment type="caution">
    <text evidence="2">The sequence shown here is derived from an EMBL/GenBank/DDBJ whole genome shotgun (WGS) entry which is preliminary data.</text>
</comment>
<feature type="compositionally biased region" description="Pro residues" evidence="1">
    <location>
        <begin position="217"/>
        <end position="230"/>
    </location>
</feature>
<feature type="compositionally biased region" description="Low complexity" evidence="1">
    <location>
        <begin position="154"/>
        <end position="168"/>
    </location>
</feature>
<feature type="region of interest" description="Disordered" evidence="1">
    <location>
        <begin position="613"/>
        <end position="699"/>
    </location>
</feature>
<feature type="compositionally biased region" description="Low complexity" evidence="1">
    <location>
        <begin position="613"/>
        <end position="622"/>
    </location>
</feature>
<feature type="compositionally biased region" description="Low complexity" evidence="1">
    <location>
        <begin position="643"/>
        <end position="658"/>
    </location>
</feature>
<gene>
    <name evidence="2" type="ORF">BLNAU_3735</name>
</gene>
<feature type="region of interest" description="Disordered" evidence="1">
    <location>
        <begin position="751"/>
        <end position="819"/>
    </location>
</feature>
<feature type="region of interest" description="Disordered" evidence="1">
    <location>
        <begin position="49"/>
        <end position="180"/>
    </location>
</feature>
<feature type="region of interest" description="Disordered" evidence="1">
    <location>
        <begin position="386"/>
        <end position="560"/>
    </location>
</feature>
<evidence type="ECO:0000256" key="1">
    <source>
        <dbReference type="SAM" id="MobiDB-lite"/>
    </source>
</evidence>
<evidence type="ECO:0000313" key="2">
    <source>
        <dbReference type="EMBL" id="KAK2961289.1"/>
    </source>
</evidence>
<feature type="region of interest" description="Disordered" evidence="1">
    <location>
        <begin position="212"/>
        <end position="308"/>
    </location>
</feature>
<reference evidence="2 3" key="1">
    <citation type="journal article" date="2022" name="bioRxiv">
        <title>Genomics of Preaxostyla Flagellates Illuminates Evolutionary Transitions and the Path Towards Mitochondrial Loss.</title>
        <authorList>
            <person name="Novak L.V.F."/>
            <person name="Treitli S.C."/>
            <person name="Pyrih J."/>
            <person name="Halakuc P."/>
            <person name="Pipaliya S.V."/>
            <person name="Vacek V."/>
            <person name="Brzon O."/>
            <person name="Soukal P."/>
            <person name="Eme L."/>
            <person name="Dacks J.B."/>
            <person name="Karnkowska A."/>
            <person name="Elias M."/>
            <person name="Hampl V."/>
        </authorList>
    </citation>
    <scope>NUCLEOTIDE SEQUENCE [LARGE SCALE GENOMIC DNA]</scope>
    <source>
        <strain evidence="2">NAU3</strain>
        <tissue evidence="2">Gut</tissue>
    </source>
</reference>
<organism evidence="2 3">
    <name type="scientific">Blattamonas nauphoetae</name>
    <dbReference type="NCBI Taxonomy" id="2049346"/>
    <lineage>
        <taxon>Eukaryota</taxon>
        <taxon>Metamonada</taxon>
        <taxon>Preaxostyla</taxon>
        <taxon>Oxymonadida</taxon>
        <taxon>Blattamonas</taxon>
    </lineage>
</organism>
<evidence type="ECO:0000313" key="3">
    <source>
        <dbReference type="Proteomes" id="UP001281761"/>
    </source>
</evidence>
<proteinExistence type="predicted"/>
<protein>
    <submittedName>
        <fullName evidence="2">Uncharacterized protein</fullName>
    </submittedName>
</protein>
<feature type="compositionally biased region" description="Polar residues" evidence="1">
    <location>
        <begin position="250"/>
        <end position="260"/>
    </location>
</feature>
<feature type="compositionally biased region" description="Polar residues" evidence="1">
    <location>
        <begin position="139"/>
        <end position="148"/>
    </location>
</feature>
<feature type="compositionally biased region" description="Polar residues" evidence="1">
    <location>
        <begin position="526"/>
        <end position="541"/>
    </location>
</feature>
<accession>A0ABQ9YC28</accession>
<dbReference type="EMBL" id="JARBJD010000017">
    <property type="protein sequence ID" value="KAK2961289.1"/>
    <property type="molecule type" value="Genomic_DNA"/>
</dbReference>
<feature type="compositionally biased region" description="Low complexity" evidence="1">
    <location>
        <begin position="482"/>
        <end position="492"/>
    </location>
</feature>
<name>A0ABQ9YC28_9EUKA</name>
<feature type="compositionally biased region" description="Basic and acidic residues" evidence="1">
    <location>
        <begin position="808"/>
        <end position="819"/>
    </location>
</feature>
<dbReference type="Proteomes" id="UP001281761">
    <property type="component" value="Unassembled WGS sequence"/>
</dbReference>
<feature type="compositionally biased region" description="Low complexity" evidence="1">
    <location>
        <begin position="410"/>
        <end position="426"/>
    </location>
</feature>
<feature type="compositionally biased region" description="Polar residues" evidence="1">
    <location>
        <begin position="386"/>
        <end position="409"/>
    </location>
</feature>